<protein>
    <recommendedName>
        <fullName evidence="4">Peptidase S1 domain-containing protein</fullName>
    </recommendedName>
</protein>
<dbReference type="AlphaFoldDB" id="A0A397W7H4"/>
<dbReference type="Proteomes" id="UP000266673">
    <property type="component" value="Unassembled WGS sequence"/>
</dbReference>
<gene>
    <name evidence="2" type="ORF">C2G38_2152139</name>
</gene>
<dbReference type="OrthoDB" id="10426663at2759"/>
<sequence length="263" mass="29298">MRIIHFLIILLSSLQNYSIYAGQHHPLAKLWNVDDTKIPELLELERKLITIDEILKPILEKDEILSNFGGSFINILKTNRVIVNTVNFSKVNDLEISHQADIIQPKNLYIYTDMEINNNVIFLFETQSRRDVNIKVKVLGGNGLFSEEGRKCSVDPYDLGAILLEGDDVTPTFSIRNDDADQYKELIITDGAPVSSHGVQYIGFGDSGGPVLSFVSPENLHSVMVHGTIVTVGTGVTTAQSIDIMLENLALHSLFDLELYLGN</sequence>
<keyword evidence="3" id="KW-1185">Reference proteome</keyword>
<evidence type="ECO:0000313" key="3">
    <source>
        <dbReference type="Proteomes" id="UP000266673"/>
    </source>
</evidence>
<feature type="chain" id="PRO_5017220868" description="Peptidase S1 domain-containing protein" evidence="1">
    <location>
        <begin position="22"/>
        <end position="263"/>
    </location>
</feature>
<organism evidence="2 3">
    <name type="scientific">Gigaspora rosea</name>
    <dbReference type="NCBI Taxonomy" id="44941"/>
    <lineage>
        <taxon>Eukaryota</taxon>
        <taxon>Fungi</taxon>
        <taxon>Fungi incertae sedis</taxon>
        <taxon>Mucoromycota</taxon>
        <taxon>Glomeromycotina</taxon>
        <taxon>Glomeromycetes</taxon>
        <taxon>Diversisporales</taxon>
        <taxon>Gigasporaceae</taxon>
        <taxon>Gigaspora</taxon>
    </lineage>
</organism>
<feature type="signal peptide" evidence="1">
    <location>
        <begin position="1"/>
        <end position="21"/>
    </location>
</feature>
<comment type="caution">
    <text evidence="2">The sequence shown here is derived from an EMBL/GenBank/DDBJ whole genome shotgun (WGS) entry which is preliminary data.</text>
</comment>
<proteinExistence type="predicted"/>
<evidence type="ECO:0008006" key="4">
    <source>
        <dbReference type="Google" id="ProtNLM"/>
    </source>
</evidence>
<name>A0A397W7H4_9GLOM</name>
<dbReference type="EMBL" id="QKWP01000008">
    <property type="protein sequence ID" value="RIB30650.1"/>
    <property type="molecule type" value="Genomic_DNA"/>
</dbReference>
<evidence type="ECO:0000313" key="2">
    <source>
        <dbReference type="EMBL" id="RIB30650.1"/>
    </source>
</evidence>
<accession>A0A397W7H4</accession>
<evidence type="ECO:0000256" key="1">
    <source>
        <dbReference type="SAM" id="SignalP"/>
    </source>
</evidence>
<reference evidence="2 3" key="1">
    <citation type="submission" date="2018-06" db="EMBL/GenBank/DDBJ databases">
        <title>Comparative genomics reveals the genomic features of Rhizophagus irregularis, R. cerebriforme, R. diaphanum and Gigaspora rosea, and their symbiotic lifestyle signature.</title>
        <authorList>
            <person name="Morin E."/>
            <person name="San Clemente H."/>
            <person name="Chen E.C.H."/>
            <person name="De La Providencia I."/>
            <person name="Hainaut M."/>
            <person name="Kuo A."/>
            <person name="Kohler A."/>
            <person name="Murat C."/>
            <person name="Tang N."/>
            <person name="Roy S."/>
            <person name="Loubradou J."/>
            <person name="Henrissat B."/>
            <person name="Grigoriev I.V."/>
            <person name="Corradi N."/>
            <person name="Roux C."/>
            <person name="Martin F.M."/>
        </authorList>
    </citation>
    <scope>NUCLEOTIDE SEQUENCE [LARGE SCALE GENOMIC DNA]</scope>
    <source>
        <strain evidence="2 3">DAOM 194757</strain>
    </source>
</reference>
<keyword evidence="1" id="KW-0732">Signal</keyword>